<accession>A0A9W6GTV6</accession>
<evidence type="ECO:0000313" key="2">
    <source>
        <dbReference type="Proteomes" id="UP001144323"/>
    </source>
</evidence>
<name>A0A9W6GTV6_9HYPH</name>
<reference evidence="1" key="1">
    <citation type="journal article" date="2023" name="Int. J. Syst. Evol. Microbiol.">
        <title>Methylocystis iwaonis sp. nov., a type II methane-oxidizing bacterium from surface soil of a rice paddy field in Japan, and emended description of the genus Methylocystis (ex Whittenbury et al. 1970) Bowman et al. 1993.</title>
        <authorList>
            <person name="Kaise H."/>
            <person name="Sawadogo J.B."/>
            <person name="Alam M.S."/>
            <person name="Ueno C."/>
            <person name="Dianou D."/>
            <person name="Shinjo R."/>
            <person name="Asakawa S."/>
        </authorList>
    </citation>
    <scope>NUCLEOTIDE SEQUENCE</scope>
    <source>
        <strain evidence="1">LMG27198</strain>
    </source>
</reference>
<organism evidence="1 2">
    <name type="scientific">Methylocystis echinoides</name>
    <dbReference type="NCBI Taxonomy" id="29468"/>
    <lineage>
        <taxon>Bacteria</taxon>
        <taxon>Pseudomonadati</taxon>
        <taxon>Pseudomonadota</taxon>
        <taxon>Alphaproteobacteria</taxon>
        <taxon>Hyphomicrobiales</taxon>
        <taxon>Methylocystaceae</taxon>
        <taxon>Methylocystis</taxon>
    </lineage>
</organism>
<protein>
    <submittedName>
        <fullName evidence="1">Uncharacterized protein</fullName>
    </submittedName>
</protein>
<evidence type="ECO:0000313" key="1">
    <source>
        <dbReference type="EMBL" id="GLI92997.1"/>
    </source>
</evidence>
<comment type="caution">
    <text evidence="1">The sequence shown here is derived from an EMBL/GenBank/DDBJ whole genome shotgun (WGS) entry which is preliminary data.</text>
</comment>
<sequence>MATDPFESDAAREAYREAIESSFEASRALTDFLHLALKGEPVTPAAAIKAAAEAVKDAEAAWSLFARVSEPEQKAERPTFN</sequence>
<dbReference type="EMBL" id="BSEC01000001">
    <property type="protein sequence ID" value="GLI92997.1"/>
    <property type="molecule type" value="Genomic_DNA"/>
</dbReference>
<dbReference type="Proteomes" id="UP001144323">
    <property type="component" value="Unassembled WGS sequence"/>
</dbReference>
<proteinExistence type="predicted"/>
<dbReference type="AlphaFoldDB" id="A0A9W6GTV6"/>
<gene>
    <name evidence="1" type="ORF">LMG27198_19890</name>
</gene>
<keyword evidence="2" id="KW-1185">Reference proteome</keyword>